<sequence>MNNTLVKAGRKIARTQILFTTALMLLTTLVIYFIWGAPHAKSALVGGIVAIVPNIIFAYKAFRYAGAQSSRKVVESFYSGVKLKMLYTALLFALVFKFLVIIPSAFLSTYCVVVFFPLLQPVFFTKR</sequence>
<gene>
    <name evidence="7" type="ORF">FCS21_08205</name>
</gene>
<reference evidence="7 8" key="1">
    <citation type="submission" date="2019-05" db="EMBL/GenBank/DDBJ databases">
        <title>Colwellia ponticola sp. nov., isolated from seawater.</title>
        <authorList>
            <person name="Yoon J.-H."/>
        </authorList>
    </citation>
    <scope>NUCLEOTIDE SEQUENCE [LARGE SCALE GENOMIC DNA]</scope>
    <source>
        <strain evidence="7 8">OISW-25</strain>
    </source>
</reference>
<dbReference type="RefSeq" id="WP_138622264.1">
    <property type="nucleotide sequence ID" value="NZ_SZVP01000005.1"/>
</dbReference>
<keyword evidence="3 6" id="KW-0812">Transmembrane</keyword>
<organism evidence="7 8">
    <name type="scientific">Colwellia ponticola</name>
    <dbReference type="NCBI Taxonomy" id="2304625"/>
    <lineage>
        <taxon>Bacteria</taxon>
        <taxon>Pseudomonadati</taxon>
        <taxon>Pseudomonadota</taxon>
        <taxon>Gammaproteobacteria</taxon>
        <taxon>Alteromonadales</taxon>
        <taxon>Colwelliaceae</taxon>
        <taxon>Colwellia</taxon>
    </lineage>
</organism>
<protein>
    <submittedName>
        <fullName evidence="7">F0F1 ATP synthase assembly protein I</fullName>
    </submittedName>
</protein>
<dbReference type="AlphaFoldDB" id="A0A8H2JM52"/>
<feature type="transmembrane region" description="Helical" evidence="6">
    <location>
        <begin position="43"/>
        <end position="62"/>
    </location>
</feature>
<evidence type="ECO:0000256" key="3">
    <source>
        <dbReference type="ARBA" id="ARBA00022692"/>
    </source>
</evidence>
<dbReference type="InterPro" id="IPR005598">
    <property type="entry name" value="ATP_synth_I"/>
</dbReference>
<comment type="caution">
    <text evidence="7">The sequence shown here is derived from an EMBL/GenBank/DDBJ whole genome shotgun (WGS) entry which is preliminary data.</text>
</comment>
<name>A0A8H2JM52_9GAMM</name>
<accession>A0A8H2JM52</accession>
<comment type="subcellular location">
    <subcellularLocation>
        <location evidence="1">Cell membrane</location>
        <topology evidence="1">Multi-pass membrane protein</topology>
    </subcellularLocation>
</comment>
<keyword evidence="5 6" id="KW-0472">Membrane</keyword>
<dbReference type="Proteomes" id="UP000307702">
    <property type="component" value="Unassembled WGS sequence"/>
</dbReference>
<evidence type="ECO:0000313" key="8">
    <source>
        <dbReference type="Proteomes" id="UP000307702"/>
    </source>
</evidence>
<dbReference type="GO" id="GO:0005886">
    <property type="term" value="C:plasma membrane"/>
    <property type="evidence" value="ECO:0007669"/>
    <property type="project" value="UniProtKB-SubCell"/>
</dbReference>
<evidence type="ECO:0000256" key="2">
    <source>
        <dbReference type="ARBA" id="ARBA00022475"/>
    </source>
</evidence>
<evidence type="ECO:0000256" key="1">
    <source>
        <dbReference type="ARBA" id="ARBA00004651"/>
    </source>
</evidence>
<keyword evidence="4 6" id="KW-1133">Transmembrane helix</keyword>
<dbReference type="OrthoDB" id="5702716at2"/>
<keyword evidence="2" id="KW-1003">Cell membrane</keyword>
<dbReference type="EMBL" id="SZVP01000005">
    <property type="protein sequence ID" value="TMM45789.1"/>
    <property type="molecule type" value="Genomic_DNA"/>
</dbReference>
<feature type="transmembrane region" description="Helical" evidence="6">
    <location>
        <begin position="17"/>
        <end position="37"/>
    </location>
</feature>
<keyword evidence="8" id="KW-1185">Reference proteome</keyword>
<evidence type="ECO:0000256" key="6">
    <source>
        <dbReference type="SAM" id="Phobius"/>
    </source>
</evidence>
<evidence type="ECO:0000256" key="4">
    <source>
        <dbReference type="ARBA" id="ARBA00022989"/>
    </source>
</evidence>
<proteinExistence type="predicted"/>
<evidence type="ECO:0000256" key="5">
    <source>
        <dbReference type="ARBA" id="ARBA00023136"/>
    </source>
</evidence>
<evidence type="ECO:0000313" key="7">
    <source>
        <dbReference type="EMBL" id="TMM45789.1"/>
    </source>
</evidence>
<dbReference type="Pfam" id="PF03899">
    <property type="entry name" value="ATP-synt_I"/>
    <property type="match status" value="1"/>
</dbReference>